<protein>
    <recommendedName>
        <fullName evidence="3">Mpv17-like protein</fullName>
    </recommendedName>
</protein>
<feature type="transmembrane region" description="Helical" evidence="1">
    <location>
        <begin position="35"/>
        <end position="55"/>
    </location>
</feature>
<feature type="transmembrane region" description="Helical" evidence="1">
    <location>
        <begin position="128"/>
        <end position="146"/>
    </location>
</feature>
<keyword evidence="1" id="KW-0472">Membrane</keyword>
<gene>
    <name evidence="2" type="ORF">SDC9_179214</name>
</gene>
<evidence type="ECO:0000313" key="2">
    <source>
        <dbReference type="EMBL" id="MPN31740.1"/>
    </source>
</evidence>
<feature type="transmembrane region" description="Helical" evidence="1">
    <location>
        <begin position="158"/>
        <end position="177"/>
    </location>
</feature>
<name>A0A645GZA6_9ZZZZ</name>
<reference evidence="2" key="1">
    <citation type="submission" date="2019-08" db="EMBL/GenBank/DDBJ databases">
        <authorList>
            <person name="Kucharzyk K."/>
            <person name="Murdoch R.W."/>
            <person name="Higgins S."/>
            <person name="Loffler F."/>
        </authorList>
    </citation>
    <scope>NUCLEOTIDE SEQUENCE</scope>
</reference>
<evidence type="ECO:0008006" key="3">
    <source>
        <dbReference type="Google" id="ProtNLM"/>
    </source>
</evidence>
<dbReference type="AlphaFoldDB" id="A0A645GZA6"/>
<evidence type="ECO:0000256" key="1">
    <source>
        <dbReference type="SAM" id="Phobius"/>
    </source>
</evidence>
<sequence length="191" mass="21032">MGLGKFAVLATMGELLAIRIAGGKWKRPVGLAYRSIIWGLIGVLIVLMFEVFSSGVAGALSKGLLWSGDAVSGKIWAAFWISAIMNLAFAPAFMTLHRITDTYIDLIWGDKVPLRDVRLSDVIGRIDWQGLVSFVIFKTIPYFWIPAHTLTFLLPPEYRVLMAAYLSIALGAILAYGKSRKSQGSKQVVVR</sequence>
<feature type="transmembrane region" description="Helical" evidence="1">
    <location>
        <begin position="6"/>
        <end position="23"/>
    </location>
</feature>
<comment type="caution">
    <text evidence="2">The sequence shown here is derived from an EMBL/GenBank/DDBJ whole genome shotgun (WGS) entry which is preliminary data.</text>
</comment>
<proteinExistence type="predicted"/>
<keyword evidence="1" id="KW-1133">Transmembrane helix</keyword>
<dbReference type="EMBL" id="VSSQ01083404">
    <property type="protein sequence ID" value="MPN31740.1"/>
    <property type="molecule type" value="Genomic_DNA"/>
</dbReference>
<organism evidence="2">
    <name type="scientific">bioreactor metagenome</name>
    <dbReference type="NCBI Taxonomy" id="1076179"/>
    <lineage>
        <taxon>unclassified sequences</taxon>
        <taxon>metagenomes</taxon>
        <taxon>ecological metagenomes</taxon>
    </lineage>
</organism>
<keyword evidence="1" id="KW-0812">Transmembrane</keyword>
<accession>A0A645GZA6</accession>
<feature type="transmembrane region" description="Helical" evidence="1">
    <location>
        <begin position="75"/>
        <end position="96"/>
    </location>
</feature>